<feature type="region of interest" description="Disordered" evidence="1">
    <location>
        <begin position="50"/>
        <end position="80"/>
    </location>
</feature>
<proteinExistence type="predicted"/>
<evidence type="ECO:0000313" key="2">
    <source>
        <dbReference type="EMBL" id="KAH3684023.1"/>
    </source>
</evidence>
<feature type="compositionally biased region" description="Low complexity" evidence="1">
    <location>
        <begin position="69"/>
        <end position="80"/>
    </location>
</feature>
<dbReference type="AlphaFoldDB" id="A0A9P8Q4P0"/>
<sequence length="118" mass="12407">MSSAESSPDTDLLDNLDSCWEACVIASTANFISPFTISSRSPDLTEITVSNLESSSPTSSVESKEAKNSEASSAVNRDSSMIDCDSSSSLANRVIPLALNKTSPIAVVNSLIDLMISE</sequence>
<protein>
    <submittedName>
        <fullName evidence="2">Uncharacterized protein</fullName>
    </submittedName>
</protein>
<evidence type="ECO:0000313" key="3">
    <source>
        <dbReference type="Proteomes" id="UP000774326"/>
    </source>
</evidence>
<accession>A0A9P8Q4P0</accession>
<reference evidence="2" key="1">
    <citation type="journal article" date="2021" name="Open Biol.">
        <title>Shared evolutionary footprints suggest mitochondrial oxidative damage underlies multiple complex I losses in fungi.</title>
        <authorList>
            <person name="Schikora-Tamarit M.A."/>
            <person name="Marcet-Houben M."/>
            <person name="Nosek J."/>
            <person name="Gabaldon T."/>
        </authorList>
    </citation>
    <scope>NUCLEOTIDE SEQUENCE</scope>
    <source>
        <strain evidence="2">CBS2887</strain>
    </source>
</reference>
<evidence type="ECO:0000256" key="1">
    <source>
        <dbReference type="SAM" id="MobiDB-lite"/>
    </source>
</evidence>
<dbReference type="EMBL" id="JAEUBG010002825">
    <property type="protein sequence ID" value="KAH3684023.1"/>
    <property type="molecule type" value="Genomic_DNA"/>
</dbReference>
<organism evidence="2 3">
    <name type="scientific">Wickerhamomyces pijperi</name>
    <name type="common">Yeast</name>
    <name type="synonym">Pichia pijperi</name>
    <dbReference type="NCBI Taxonomy" id="599730"/>
    <lineage>
        <taxon>Eukaryota</taxon>
        <taxon>Fungi</taxon>
        <taxon>Dikarya</taxon>
        <taxon>Ascomycota</taxon>
        <taxon>Saccharomycotina</taxon>
        <taxon>Saccharomycetes</taxon>
        <taxon>Phaffomycetales</taxon>
        <taxon>Wickerhamomycetaceae</taxon>
        <taxon>Wickerhamomyces</taxon>
    </lineage>
</organism>
<comment type="caution">
    <text evidence="2">The sequence shown here is derived from an EMBL/GenBank/DDBJ whole genome shotgun (WGS) entry which is preliminary data.</text>
</comment>
<keyword evidence="3" id="KW-1185">Reference proteome</keyword>
<name>A0A9P8Q4P0_WICPI</name>
<dbReference type="Proteomes" id="UP000774326">
    <property type="component" value="Unassembled WGS sequence"/>
</dbReference>
<reference evidence="2" key="2">
    <citation type="submission" date="2021-01" db="EMBL/GenBank/DDBJ databases">
        <authorList>
            <person name="Schikora-Tamarit M.A."/>
        </authorList>
    </citation>
    <scope>NUCLEOTIDE SEQUENCE</scope>
    <source>
        <strain evidence="2">CBS2887</strain>
    </source>
</reference>
<feature type="compositionally biased region" description="Low complexity" evidence="1">
    <location>
        <begin position="50"/>
        <end position="61"/>
    </location>
</feature>
<gene>
    <name evidence="2" type="ORF">WICPIJ_004995</name>
</gene>